<evidence type="ECO:0000256" key="1">
    <source>
        <dbReference type="ARBA" id="ARBA00011888"/>
    </source>
</evidence>
<evidence type="ECO:0000256" key="3">
    <source>
        <dbReference type="ARBA" id="ARBA00048447"/>
    </source>
</evidence>
<evidence type="ECO:0000256" key="2">
    <source>
        <dbReference type="ARBA" id="ARBA00021980"/>
    </source>
</evidence>
<dbReference type="AlphaFoldDB" id="A0A1H9E9W5"/>
<comment type="catalytic activity">
    <reaction evidence="3">
        <text>uridine + phosphate = alpha-D-ribose 1-phosphate + uracil</text>
        <dbReference type="Rhea" id="RHEA:24388"/>
        <dbReference type="ChEBI" id="CHEBI:16704"/>
        <dbReference type="ChEBI" id="CHEBI:17568"/>
        <dbReference type="ChEBI" id="CHEBI:43474"/>
        <dbReference type="ChEBI" id="CHEBI:57720"/>
        <dbReference type="EC" id="2.4.2.3"/>
    </reaction>
</comment>
<dbReference type="SUPFAM" id="SSF53167">
    <property type="entry name" value="Purine and uridine phosphorylases"/>
    <property type="match status" value="1"/>
</dbReference>
<keyword evidence="6" id="KW-1185">Reference proteome</keyword>
<evidence type="ECO:0000313" key="6">
    <source>
        <dbReference type="Proteomes" id="UP000182360"/>
    </source>
</evidence>
<evidence type="ECO:0000259" key="4">
    <source>
        <dbReference type="Pfam" id="PF01048"/>
    </source>
</evidence>
<dbReference type="EMBL" id="FOFU01000003">
    <property type="protein sequence ID" value="SEQ21718.1"/>
    <property type="molecule type" value="Genomic_DNA"/>
</dbReference>
<dbReference type="Proteomes" id="UP000182360">
    <property type="component" value="Unassembled WGS sequence"/>
</dbReference>
<gene>
    <name evidence="5" type="ORF">SAMN04487977_10354</name>
</gene>
<dbReference type="EC" id="2.4.2.3" evidence="1"/>
<dbReference type="GO" id="GO:0005829">
    <property type="term" value="C:cytosol"/>
    <property type="evidence" value="ECO:0007669"/>
    <property type="project" value="TreeGrafter"/>
</dbReference>
<dbReference type="GO" id="GO:0004850">
    <property type="term" value="F:uridine phosphorylase activity"/>
    <property type="evidence" value="ECO:0007669"/>
    <property type="project" value="UniProtKB-EC"/>
</dbReference>
<protein>
    <recommendedName>
        <fullName evidence="2">Uridine phosphorylase</fullName>
        <ecNumber evidence="1">2.4.2.3</ecNumber>
    </recommendedName>
</protein>
<dbReference type="STRING" id="163.SAMN04487775_10550"/>
<dbReference type="GO" id="GO:0006152">
    <property type="term" value="P:purine nucleoside catabolic process"/>
    <property type="evidence" value="ECO:0007669"/>
    <property type="project" value="TreeGrafter"/>
</dbReference>
<reference evidence="5 6" key="1">
    <citation type="submission" date="2016-10" db="EMBL/GenBank/DDBJ databases">
        <authorList>
            <person name="de Groot N.N."/>
        </authorList>
    </citation>
    <scope>NUCLEOTIDE SEQUENCE [LARGE SCALE GENOMIC DNA]</scope>
    <source>
        <strain evidence="5 6">B25</strain>
    </source>
</reference>
<evidence type="ECO:0000313" key="5">
    <source>
        <dbReference type="EMBL" id="SEQ21718.1"/>
    </source>
</evidence>
<dbReference type="InterPro" id="IPR000845">
    <property type="entry name" value="Nucleoside_phosphorylase_d"/>
</dbReference>
<dbReference type="Gene3D" id="3.40.50.1580">
    <property type="entry name" value="Nucleoside phosphorylase domain"/>
    <property type="match status" value="1"/>
</dbReference>
<dbReference type="InterPro" id="IPR035994">
    <property type="entry name" value="Nucleoside_phosphorylase_sf"/>
</dbReference>
<dbReference type="PANTHER" id="PTHR43691:SF11">
    <property type="entry name" value="FI09636P-RELATED"/>
    <property type="match status" value="1"/>
</dbReference>
<dbReference type="OrthoDB" id="7945729at2"/>
<sequence>MVRASEYPVLEFDSDQDAVVNPFKWNLEKFKTDKLIITFFPEVMESLKKDGLIEIERQFGGENPVDIYRFTDAPDILITLGYVGCPACAGNLEVFAACGLTKVMFCGGGGVLDKSIKVGELLVVEGAIRDEGFSYHYIDPSRYIYTDKAVTKKVTDYLDEHKISYLTGITWTTDAMFRETKALVEQRKAEGAKIVEMEQAGCIAIAQFRKFDYAAIIYGGDDVSHDDWDTRSWNSRKGIRYNLVMLCRELVNNF</sequence>
<name>A0A1H9E9W5_9SPIR</name>
<proteinExistence type="predicted"/>
<dbReference type="Pfam" id="PF01048">
    <property type="entry name" value="PNP_UDP_1"/>
    <property type="match status" value="1"/>
</dbReference>
<dbReference type="RefSeq" id="WP_074642085.1">
    <property type="nucleotide sequence ID" value="NZ_FOFU01000003.1"/>
</dbReference>
<dbReference type="GO" id="GO:0004731">
    <property type="term" value="F:purine-nucleoside phosphorylase activity"/>
    <property type="evidence" value="ECO:0007669"/>
    <property type="project" value="TreeGrafter"/>
</dbReference>
<accession>A0A1H9E9W5</accession>
<dbReference type="PANTHER" id="PTHR43691">
    <property type="entry name" value="URIDINE PHOSPHORYLASE"/>
    <property type="match status" value="1"/>
</dbReference>
<feature type="domain" description="Nucleoside phosphorylase" evidence="4">
    <location>
        <begin position="36"/>
        <end position="221"/>
    </location>
</feature>
<organism evidence="5 6">
    <name type="scientific">Treponema bryantii</name>
    <dbReference type="NCBI Taxonomy" id="163"/>
    <lineage>
        <taxon>Bacteria</taxon>
        <taxon>Pseudomonadati</taxon>
        <taxon>Spirochaetota</taxon>
        <taxon>Spirochaetia</taxon>
        <taxon>Spirochaetales</taxon>
        <taxon>Treponemataceae</taxon>
        <taxon>Treponema</taxon>
    </lineage>
</organism>
<dbReference type="CDD" id="cd09007">
    <property type="entry name" value="NP-I_spr0068"/>
    <property type="match status" value="1"/>
</dbReference>